<evidence type="ECO:0000313" key="1">
    <source>
        <dbReference type="EMBL" id="KAK3790438.1"/>
    </source>
</evidence>
<reference evidence="1" key="1">
    <citation type="journal article" date="2023" name="G3 (Bethesda)">
        <title>A reference genome for the long-term kleptoplast-retaining sea slug Elysia crispata morphotype clarki.</title>
        <authorList>
            <person name="Eastman K.E."/>
            <person name="Pendleton A.L."/>
            <person name="Shaikh M.A."/>
            <person name="Suttiyut T."/>
            <person name="Ogas R."/>
            <person name="Tomko P."/>
            <person name="Gavelis G."/>
            <person name="Widhalm J.R."/>
            <person name="Wisecaver J.H."/>
        </authorList>
    </citation>
    <scope>NUCLEOTIDE SEQUENCE</scope>
    <source>
        <strain evidence="1">ECLA1</strain>
    </source>
</reference>
<evidence type="ECO:0000313" key="2">
    <source>
        <dbReference type="Proteomes" id="UP001283361"/>
    </source>
</evidence>
<comment type="caution">
    <text evidence="1">The sequence shown here is derived from an EMBL/GenBank/DDBJ whole genome shotgun (WGS) entry which is preliminary data.</text>
</comment>
<gene>
    <name evidence="1" type="ORF">RRG08_015907</name>
</gene>
<dbReference type="EMBL" id="JAWDGP010001540">
    <property type="protein sequence ID" value="KAK3790438.1"/>
    <property type="molecule type" value="Genomic_DNA"/>
</dbReference>
<organism evidence="1 2">
    <name type="scientific">Elysia crispata</name>
    <name type="common">lettuce slug</name>
    <dbReference type="NCBI Taxonomy" id="231223"/>
    <lineage>
        <taxon>Eukaryota</taxon>
        <taxon>Metazoa</taxon>
        <taxon>Spiralia</taxon>
        <taxon>Lophotrochozoa</taxon>
        <taxon>Mollusca</taxon>
        <taxon>Gastropoda</taxon>
        <taxon>Heterobranchia</taxon>
        <taxon>Euthyneura</taxon>
        <taxon>Panpulmonata</taxon>
        <taxon>Sacoglossa</taxon>
        <taxon>Placobranchoidea</taxon>
        <taxon>Plakobranchidae</taxon>
        <taxon>Elysia</taxon>
    </lineage>
</organism>
<sequence length="82" mass="9177">MVWPVLHTEGQCRDGGMDWSTGDLGMETAMTSAALWVRPKAWQEFELNHQALSGERFGREIIAFKIDLNLALTQANSLLSEV</sequence>
<name>A0AAE1E2H8_9GAST</name>
<dbReference type="AlphaFoldDB" id="A0AAE1E2H8"/>
<proteinExistence type="predicted"/>
<keyword evidence="2" id="KW-1185">Reference proteome</keyword>
<dbReference type="Proteomes" id="UP001283361">
    <property type="component" value="Unassembled WGS sequence"/>
</dbReference>
<protein>
    <submittedName>
        <fullName evidence="1">Uncharacterized protein</fullName>
    </submittedName>
</protein>
<accession>A0AAE1E2H8</accession>